<comment type="subcellular location">
    <subcellularLocation>
        <location evidence="1">Cell inner membrane</location>
        <topology evidence="1">Multi-pass membrane protein</topology>
    </subcellularLocation>
</comment>
<dbReference type="FunFam" id="1.20.58.340:FF:000001">
    <property type="entry name" value="Magnesium transport protein CorA"/>
    <property type="match status" value="1"/>
</dbReference>
<dbReference type="GO" id="GO:0000287">
    <property type="term" value="F:magnesium ion binding"/>
    <property type="evidence" value="ECO:0007669"/>
    <property type="project" value="TreeGrafter"/>
</dbReference>
<comment type="catalytic activity">
    <reaction evidence="12">
        <text>Mg(2+)(in) = Mg(2+)(out)</text>
        <dbReference type="Rhea" id="RHEA:29827"/>
        <dbReference type="ChEBI" id="CHEBI:18420"/>
    </reaction>
</comment>
<dbReference type="SUPFAM" id="SSF143865">
    <property type="entry name" value="CorA soluble domain-like"/>
    <property type="match status" value="1"/>
</dbReference>
<feature type="transmembrane region" description="Helical" evidence="13">
    <location>
        <begin position="316"/>
        <end position="337"/>
    </location>
</feature>
<dbReference type="InterPro" id="IPR002523">
    <property type="entry name" value="MgTranspt_CorA/ZnTranspt_ZntB"/>
</dbReference>
<keyword evidence="10" id="KW-0406">Ion transport</keyword>
<evidence type="ECO:0000256" key="3">
    <source>
        <dbReference type="ARBA" id="ARBA00019439"/>
    </source>
</evidence>
<comment type="similarity">
    <text evidence="2">Belongs to the CorA metal ion transporter (MIT) (TC 1.A.35) family.</text>
</comment>
<dbReference type="GO" id="GO:0015087">
    <property type="term" value="F:cobalt ion transmembrane transporter activity"/>
    <property type="evidence" value="ECO:0007669"/>
    <property type="project" value="TreeGrafter"/>
</dbReference>
<keyword evidence="15" id="KW-1185">Reference proteome</keyword>
<dbReference type="GO" id="GO:0015095">
    <property type="term" value="F:magnesium ion transmembrane transporter activity"/>
    <property type="evidence" value="ECO:0007669"/>
    <property type="project" value="TreeGrafter"/>
</dbReference>
<evidence type="ECO:0000256" key="9">
    <source>
        <dbReference type="ARBA" id="ARBA00022989"/>
    </source>
</evidence>
<evidence type="ECO:0000256" key="8">
    <source>
        <dbReference type="ARBA" id="ARBA00022842"/>
    </source>
</evidence>
<evidence type="ECO:0000256" key="1">
    <source>
        <dbReference type="ARBA" id="ARBA00004429"/>
    </source>
</evidence>
<evidence type="ECO:0000313" key="15">
    <source>
        <dbReference type="Proteomes" id="UP000186308"/>
    </source>
</evidence>
<dbReference type="Gene3D" id="3.30.460.20">
    <property type="entry name" value="CorA soluble domain-like"/>
    <property type="match status" value="1"/>
</dbReference>
<dbReference type="Gene3D" id="1.20.58.340">
    <property type="entry name" value="Magnesium transport protein CorA, transmembrane region"/>
    <property type="match status" value="2"/>
</dbReference>
<evidence type="ECO:0000256" key="7">
    <source>
        <dbReference type="ARBA" id="ARBA00022692"/>
    </source>
</evidence>
<keyword evidence="5" id="KW-1003">Cell membrane</keyword>
<dbReference type="GO" id="GO:0050897">
    <property type="term" value="F:cobalt ion binding"/>
    <property type="evidence" value="ECO:0007669"/>
    <property type="project" value="TreeGrafter"/>
</dbReference>
<dbReference type="Pfam" id="PF01544">
    <property type="entry name" value="CorA"/>
    <property type="match status" value="1"/>
</dbReference>
<keyword evidence="7 13" id="KW-0812">Transmembrane</keyword>
<dbReference type="SUPFAM" id="SSF144083">
    <property type="entry name" value="Magnesium transport protein CorA, transmembrane region"/>
    <property type="match status" value="1"/>
</dbReference>
<gene>
    <name evidence="14" type="ORF">SAMN05421828_11559</name>
</gene>
<evidence type="ECO:0000256" key="4">
    <source>
        <dbReference type="ARBA" id="ARBA00022448"/>
    </source>
</evidence>
<dbReference type="PANTHER" id="PTHR46494:SF1">
    <property type="entry name" value="CORA FAMILY METAL ION TRANSPORTER (EUROFUNG)"/>
    <property type="match status" value="1"/>
</dbReference>
<dbReference type="PANTHER" id="PTHR46494">
    <property type="entry name" value="CORA FAMILY METAL ION TRANSPORTER (EUROFUNG)"/>
    <property type="match status" value="1"/>
</dbReference>
<dbReference type="InterPro" id="IPR045861">
    <property type="entry name" value="CorA_cytoplasmic_dom"/>
</dbReference>
<feature type="transmembrane region" description="Helical" evidence="13">
    <location>
        <begin position="285"/>
        <end position="304"/>
    </location>
</feature>
<reference evidence="14 15" key="1">
    <citation type="submission" date="2017-01" db="EMBL/GenBank/DDBJ databases">
        <authorList>
            <person name="Varghese N."/>
            <person name="Submissions S."/>
        </authorList>
    </citation>
    <scope>NUCLEOTIDE SEQUENCE [LARGE SCALE GENOMIC DNA]</scope>
    <source>
        <strain evidence="14 15">ATCC 35905</strain>
    </source>
</reference>
<evidence type="ECO:0000256" key="12">
    <source>
        <dbReference type="ARBA" id="ARBA00034269"/>
    </source>
</evidence>
<keyword evidence="11 13" id="KW-0472">Membrane</keyword>
<comment type="caution">
    <text evidence="14">The sequence shown here is derived from an EMBL/GenBank/DDBJ whole genome shotgun (WGS) entry which is preliminary data.</text>
</comment>
<accession>A0A8G2CLU6</accession>
<dbReference type="EMBL" id="FTNE01000015">
    <property type="protein sequence ID" value="SIR09821.1"/>
    <property type="molecule type" value="Genomic_DNA"/>
</dbReference>
<keyword evidence="8" id="KW-0460">Magnesium</keyword>
<sequence length="343" mass="37034">MSLGSPSRCMIRSVVRRDGGMAKLEDAPARASLGEAIWIDLLNPTDADVALVTAATGLAVPTEADLMEIESSSRLSASTDAPGGAVLTMSMPMMYSGSDGLLPAPFGIVLAPDRLVTIRFAPSQAFQAFWSRLSATAEPPSADILIGLLEALVDRQADALEQMRGQIDRLSHQIFHIKLSPDGRHAGAKRRQQEGELREMVSTLGQLYNSVSLVRDSQLGIGRIVPYMASVAGWVPDTMAARLGTITQDVASLNEFITHLTDKIQFVLDATLGLINIAQSDLMKVLTIVSVIGIPPTLIAGIYGMNFVRMPELHWAFGYAYGLTLIVVTGVAPLFWFRKKGWL</sequence>
<keyword evidence="9 13" id="KW-1133">Transmembrane helix</keyword>
<evidence type="ECO:0000256" key="2">
    <source>
        <dbReference type="ARBA" id="ARBA00009765"/>
    </source>
</evidence>
<dbReference type="AlphaFoldDB" id="A0A8G2CLU6"/>
<keyword evidence="6" id="KW-0997">Cell inner membrane</keyword>
<dbReference type="CDD" id="cd12837">
    <property type="entry name" value="EcCorA-like_u1"/>
    <property type="match status" value="1"/>
</dbReference>
<dbReference type="GO" id="GO:0005886">
    <property type="term" value="C:plasma membrane"/>
    <property type="evidence" value="ECO:0007669"/>
    <property type="project" value="UniProtKB-SubCell"/>
</dbReference>
<protein>
    <recommendedName>
        <fullName evidence="3">Magnesium transport protein CorA</fullName>
    </recommendedName>
</protein>
<evidence type="ECO:0000256" key="6">
    <source>
        <dbReference type="ARBA" id="ARBA00022519"/>
    </source>
</evidence>
<evidence type="ECO:0000313" key="14">
    <source>
        <dbReference type="EMBL" id="SIR09821.1"/>
    </source>
</evidence>
<evidence type="ECO:0000256" key="10">
    <source>
        <dbReference type="ARBA" id="ARBA00023065"/>
    </source>
</evidence>
<dbReference type="RefSeq" id="WP_081849063.1">
    <property type="nucleotide sequence ID" value="NZ_FTNE01000015.1"/>
</dbReference>
<evidence type="ECO:0000256" key="13">
    <source>
        <dbReference type="SAM" id="Phobius"/>
    </source>
</evidence>
<dbReference type="InterPro" id="IPR045863">
    <property type="entry name" value="CorA_TM1_TM2"/>
</dbReference>
<keyword evidence="4" id="KW-0813">Transport</keyword>
<dbReference type="OrthoDB" id="9803416at2"/>
<evidence type="ECO:0000256" key="11">
    <source>
        <dbReference type="ARBA" id="ARBA00023136"/>
    </source>
</evidence>
<organism evidence="14 15">
    <name type="scientific">Acidiphilium rubrum</name>
    <dbReference type="NCBI Taxonomy" id="526"/>
    <lineage>
        <taxon>Bacteria</taxon>
        <taxon>Pseudomonadati</taxon>
        <taxon>Pseudomonadota</taxon>
        <taxon>Alphaproteobacteria</taxon>
        <taxon>Acetobacterales</taxon>
        <taxon>Acidocellaceae</taxon>
        <taxon>Acidiphilium</taxon>
    </lineage>
</organism>
<proteinExistence type="inferred from homology"/>
<name>A0A8G2CLU6_ACIRU</name>
<evidence type="ECO:0000256" key="5">
    <source>
        <dbReference type="ARBA" id="ARBA00022475"/>
    </source>
</evidence>
<dbReference type="Proteomes" id="UP000186308">
    <property type="component" value="Unassembled WGS sequence"/>
</dbReference>